<dbReference type="EMBL" id="VJZD01000181">
    <property type="protein sequence ID" value="MPY35830.1"/>
    <property type="molecule type" value="Genomic_DNA"/>
</dbReference>
<dbReference type="RefSeq" id="WP_152893531.1">
    <property type="nucleotide sequence ID" value="NZ_VJZD01000181.1"/>
</dbReference>
<dbReference type="AlphaFoldDB" id="A0A5N8VKP7"/>
<evidence type="ECO:0000313" key="2">
    <source>
        <dbReference type="Proteomes" id="UP000325849"/>
    </source>
</evidence>
<keyword evidence="2" id="KW-1185">Reference proteome</keyword>
<evidence type="ECO:0000313" key="1">
    <source>
        <dbReference type="EMBL" id="MPY35830.1"/>
    </source>
</evidence>
<sequence length="89" mass="9553">MRNANNDAQVVLVVQNSGTKAAVIRGVIDTYIDGHYFGSIACKESTLNPGFTRGCFDITLSGTSTLRGETTLFMNGDQESNVSTDSWEG</sequence>
<gene>
    <name evidence="1" type="ORF">FNH09_32745</name>
</gene>
<accession>A0A5N8VKP7</accession>
<dbReference type="OrthoDB" id="4330743at2"/>
<name>A0A5N8VKP7_9ACTN</name>
<organism evidence="1 2">
    <name type="scientific">Streptomyces adustus</name>
    <dbReference type="NCBI Taxonomy" id="1609272"/>
    <lineage>
        <taxon>Bacteria</taxon>
        <taxon>Bacillati</taxon>
        <taxon>Actinomycetota</taxon>
        <taxon>Actinomycetes</taxon>
        <taxon>Kitasatosporales</taxon>
        <taxon>Streptomycetaceae</taxon>
        <taxon>Streptomyces</taxon>
    </lineage>
</organism>
<reference evidence="1 2" key="1">
    <citation type="submission" date="2019-07" db="EMBL/GenBank/DDBJ databases">
        <title>New species of Amycolatopsis and Streptomyces.</title>
        <authorList>
            <person name="Duangmal K."/>
            <person name="Teo W.F.A."/>
            <person name="Lipun K."/>
        </authorList>
    </citation>
    <scope>NUCLEOTIDE SEQUENCE [LARGE SCALE GENOMIC DNA]</scope>
    <source>
        <strain evidence="1 2">NBRC 109810</strain>
    </source>
</reference>
<proteinExistence type="predicted"/>
<protein>
    <submittedName>
        <fullName evidence="1">Uncharacterized protein</fullName>
    </submittedName>
</protein>
<comment type="caution">
    <text evidence="1">The sequence shown here is derived from an EMBL/GenBank/DDBJ whole genome shotgun (WGS) entry which is preliminary data.</text>
</comment>
<dbReference type="Proteomes" id="UP000325849">
    <property type="component" value="Unassembled WGS sequence"/>
</dbReference>